<accession>A0A1B8ZCW9</accession>
<dbReference type="OrthoDB" id="3745257at2"/>
<evidence type="ECO:0000313" key="1">
    <source>
        <dbReference type="EMBL" id="OCA69443.1"/>
    </source>
</evidence>
<dbReference type="RefSeq" id="WP_065395631.1">
    <property type="nucleotide sequence ID" value="NZ_MAYH01000045.1"/>
</dbReference>
<gene>
    <name evidence="1" type="ORF">BBI01_14995</name>
</gene>
<dbReference type="Proteomes" id="UP000092651">
    <property type="component" value="Unassembled WGS sequence"/>
</dbReference>
<dbReference type="AlphaFoldDB" id="A0A1B8ZCW9"/>
<sequence length="226" mass="26267">MNSKLDNINSGEIISSKKITPTSWHIKLKVPFYIELDMDRNPGYIIPLLSGGEEEADSVIIRSTLWNYDIVRNTVEVIIHAQKENEIWLEKLSSGKAIQYLDPEEIIIQGLNADQYYLIGNADAQAFFHQFNRSLPFTSTVNSFIYSKQTGEFFPDTDGSYPLNYHIIYPFSPERVLHLFKKDFVRENENFIILLYCEQEVNTLFSNHFKKEWGATNSQIKISNFH</sequence>
<reference evidence="1 2" key="1">
    <citation type="submission" date="2016-07" db="EMBL/GenBank/DDBJ databases">
        <authorList>
            <person name="Jeong J.-J."/>
            <person name="Kim D.W."/>
            <person name="Sang M.K."/>
            <person name="Choi I.-G."/>
            <person name="Kim K.D."/>
        </authorList>
    </citation>
    <scope>NUCLEOTIDE SEQUENCE [LARGE SCALE GENOMIC DNA]</scope>
    <source>
        <strain evidence="1 2">UTM-3</strain>
    </source>
</reference>
<protein>
    <submittedName>
        <fullName evidence="1">Siderophore-interacting protein</fullName>
    </submittedName>
</protein>
<name>A0A1B8ZCW9_9FLAO</name>
<organism evidence="1 2">
    <name type="scientific">Chryseobacterium artocarpi</name>
    <dbReference type="NCBI Taxonomy" id="1414727"/>
    <lineage>
        <taxon>Bacteria</taxon>
        <taxon>Pseudomonadati</taxon>
        <taxon>Bacteroidota</taxon>
        <taxon>Flavobacteriia</taxon>
        <taxon>Flavobacteriales</taxon>
        <taxon>Weeksellaceae</taxon>
        <taxon>Chryseobacterium group</taxon>
        <taxon>Chryseobacterium</taxon>
    </lineage>
</organism>
<evidence type="ECO:0000313" key="2">
    <source>
        <dbReference type="Proteomes" id="UP000092651"/>
    </source>
</evidence>
<proteinExistence type="predicted"/>
<keyword evidence="2" id="KW-1185">Reference proteome</keyword>
<comment type="caution">
    <text evidence="1">The sequence shown here is derived from an EMBL/GenBank/DDBJ whole genome shotgun (WGS) entry which is preliminary data.</text>
</comment>
<dbReference type="EMBL" id="MAYH01000045">
    <property type="protein sequence ID" value="OCA69443.1"/>
    <property type="molecule type" value="Genomic_DNA"/>
</dbReference>